<proteinExistence type="predicted"/>
<dbReference type="EMBL" id="MF360957">
    <property type="protein sequence ID" value="AST99861.1"/>
    <property type="molecule type" value="Genomic_DNA"/>
</dbReference>
<keyword evidence="2" id="KW-1185">Reference proteome</keyword>
<dbReference type="Proteomes" id="UP000226236">
    <property type="component" value="Segment"/>
</dbReference>
<accession>A0A223LEB8</accession>
<evidence type="ECO:0000313" key="1">
    <source>
        <dbReference type="EMBL" id="AST99861.1"/>
    </source>
</evidence>
<evidence type="ECO:0000313" key="2">
    <source>
        <dbReference type="Proteomes" id="UP000226236"/>
    </source>
</evidence>
<dbReference type="RefSeq" id="YP_009664241.1">
    <property type="nucleotide sequence ID" value="NC_043027.1"/>
</dbReference>
<name>A0A223LEB8_BPPB1</name>
<dbReference type="GeneID" id="40524272"/>
<sequence>MFSIKEPFSIVTDCDEVLTDISPLWVHKIQQNADYFGKYFDLSKLEGLEFGTFEHYQTVLSRPEFHLNKWLRKENLVLSDEEEKELFERFYSLYDNDEFYEDCMPTKMCEGIYKLSLQKFVDKIYVVTRTSEGTKEGKRKFIETFLNSNKVEIIFVGKNEKKSDYIKNLKNVKMIVEDELSNINDIVENCNDGFEEVDIYIPSTGYNNKDIDGFNENLMKKGFNAVPYVIIERPETEEKAV</sequence>
<organism evidence="1 2">
    <name type="scientific">Bacillus phage PBS1</name>
    <dbReference type="NCBI Taxonomy" id="2884423"/>
    <lineage>
        <taxon>Viruses</taxon>
        <taxon>Duplodnaviria</taxon>
        <taxon>Heunggongvirae</taxon>
        <taxon>Uroviricota</taxon>
        <taxon>Caudoviricetes</taxon>
        <taxon>Takahashivirus</taxon>
        <taxon>Bacillus phage PBS1</taxon>
    </lineage>
</organism>
<protein>
    <submittedName>
        <fullName evidence="1">Uncharacterized protein</fullName>
    </submittedName>
</protein>
<reference evidence="1 2" key="1">
    <citation type="submission" date="2017-06" db="EMBL/GenBank/DDBJ databases">
        <authorList>
            <person name="Russell D.A."/>
            <person name="Jacobs-Sera D."/>
            <person name="Duda R."/>
            <person name="Hatfull G.F."/>
            <person name="Hendrix R.W."/>
        </authorList>
    </citation>
    <scope>NUCLEOTIDE SEQUENCE [LARGE SCALE GENOMIC DNA]</scope>
</reference>
<gene>
    <name evidence="1" type="primary">39</name>
    <name evidence="1" type="ORF">PBI_PBS1_39</name>
</gene>